<dbReference type="InterPro" id="IPR036388">
    <property type="entry name" value="WH-like_DNA-bd_sf"/>
</dbReference>
<evidence type="ECO:0000313" key="7">
    <source>
        <dbReference type="EMBL" id="QKZ02476.1"/>
    </source>
</evidence>
<dbReference type="Pfam" id="PF03466">
    <property type="entry name" value="LysR_substrate"/>
    <property type="match status" value="1"/>
</dbReference>
<keyword evidence="3" id="KW-0238">DNA-binding</keyword>
<dbReference type="Pfam" id="PF00126">
    <property type="entry name" value="HTH_1"/>
    <property type="match status" value="1"/>
</dbReference>
<organism evidence="7 8">
    <name type="scientific">Pseudomonas eucalypticola</name>
    <dbReference type="NCBI Taxonomy" id="2599595"/>
    <lineage>
        <taxon>Bacteria</taxon>
        <taxon>Pseudomonadati</taxon>
        <taxon>Pseudomonadota</taxon>
        <taxon>Gammaproteobacteria</taxon>
        <taxon>Pseudomonadales</taxon>
        <taxon>Pseudomonadaceae</taxon>
        <taxon>Pseudomonas</taxon>
    </lineage>
</organism>
<dbReference type="Gene3D" id="3.40.190.10">
    <property type="entry name" value="Periplasmic binding protein-like II"/>
    <property type="match status" value="2"/>
</dbReference>
<sequence>MSRRLPPLYALRAFEAAARHSSFTRAANELSITQSAVSRHIKTLEEHFGCRLFQRNGRNLQPSESARLLLPGVRDGFAALERACATLHGEDDVLRMKAPSTLTMRWLLARLSRFRHLQAGNEVQLTSAWMEVDHVDFNHEPFDCAVLLGNGNFPADWEATFLFPELLIPVGSPALIHEVPWTVAQLASVELLHPTPDRRDWRDWLGRTGLAEQISLKGGQAFDTLELGMIAAARGYGVAIGDLMMVAEDVAQGRLSLPWPTAVFSGLNYYLVWPGTRPGGERLKRLSDFLQSEVQAMALPAVEILR</sequence>
<evidence type="ECO:0000256" key="1">
    <source>
        <dbReference type="ARBA" id="ARBA00009437"/>
    </source>
</evidence>
<dbReference type="FunFam" id="1.10.10.10:FF:000038">
    <property type="entry name" value="Glycine cleavage system transcriptional activator"/>
    <property type="match status" value="1"/>
</dbReference>
<gene>
    <name evidence="7" type="ORF">HWQ56_01175</name>
</gene>
<keyword evidence="8" id="KW-1185">Reference proteome</keyword>
<dbReference type="InterPro" id="IPR000847">
    <property type="entry name" value="LysR_HTH_N"/>
</dbReference>
<dbReference type="KEGG" id="pez:HWQ56_01175"/>
<dbReference type="SUPFAM" id="SSF53850">
    <property type="entry name" value="Periplasmic binding protein-like II"/>
    <property type="match status" value="1"/>
</dbReference>
<evidence type="ECO:0000256" key="5">
    <source>
        <dbReference type="ARBA" id="ARBA00023163"/>
    </source>
</evidence>
<protein>
    <submittedName>
        <fullName evidence="7">LysR family transcriptional regulator</fullName>
    </submittedName>
</protein>
<keyword evidence="2" id="KW-0805">Transcription regulation</keyword>
<dbReference type="Proteomes" id="UP000509568">
    <property type="component" value="Chromosome"/>
</dbReference>
<dbReference type="GO" id="GO:0043565">
    <property type="term" value="F:sequence-specific DNA binding"/>
    <property type="evidence" value="ECO:0007669"/>
    <property type="project" value="TreeGrafter"/>
</dbReference>
<dbReference type="GO" id="GO:0003700">
    <property type="term" value="F:DNA-binding transcription factor activity"/>
    <property type="evidence" value="ECO:0007669"/>
    <property type="project" value="InterPro"/>
</dbReference>
<name>A0A7D5D483_9PSED</name>
<dbReference type="AlphaFoldDB" id="A0A7D5D483"/>
<dbReference type="RefSeq" id="WP_176569603.1">
    <property type="nucleotide sequence ID" value="NZ_CP056030.1"/>
</dbReference>
<dbReference type="EMBL" id="CP056030">
    <property type="protein sequence ID" value="QKZ02476.1"/>
    <property type="molecule type" value="Genomic_DNA"/>
</dbReference>
<evidence type="ECO:0000313" key="8">
    <source>
        <dbReference type="Proteomes" id="UP000509568"/>
    </source>
</evidence>
<dbReference type="GO" id="GO:0006351">
    <property type="term" value="P:DNA-templated transcription"/>
    <property type="evidence" value="ECO:0007669"/>
    <property type="project" value="TreeGrafter"/>
</dbReference>
<dbReference type="PANTHER" id="PTHR30537:SF26">
    <property type="entry name" value="GLYCINE CLEAVAGE SYSTEM TRANSCRIPTIONAL ACTIVATOR"/>
    <property type="match status" value="1"/>
</dbReference>
<dbReference type="InterPro" id="IPR005119">
    <property type="entry name" value="LysR_subst-bd"/>
</dbReference>
<proteinExistence type="inferred from homology"/>
<dbReference type="SUPFAM" id="SSF46785">
    <property type="entry name" value="Winged helix' DNA-binding domain"/>
    <property type="match status" value="1"/>
</dbReference>
<dbReference type="Gene3D" id="1.10.10.10">
    <property type="entry name" value="Winged helix-like DNA-binding domain superfamily/Winged helix DNA-binding domain"/>
    <property type="match status" value="1"/>
</dbReference>
<dbReference type="InterPro" id="IPR036390">
    <property type="entry name" value="WH_DNA-bd_sf"/>
</dbReference>
<dbReference type="InterPro" id="IPR058163">
    <property type="entry name" value="LysR-type_TF_proteobact-type"/>
</dbReference>
<comment type="similarity">
    <text evidence="1">Belongs to the LysR transcriptional regulatory family.</text>
</comment>
<evidence type="ECO:0000256" key="4">
    <source>
        <dbReference type="ARBA" id="ARBA00023159"/>
    </source>
</evidence>
<keyword evidence="4" id="KW-0010">Activator</keyword>
<dbReference type="GO" id="GO:0009891">
    <property type="term" value="P:positive regulation of biosynthetic process"/>
    <property type="evidence" value="ECO:0007669"/>
    <property type="project" value="UniProtKB-ARBA"/>
</dbReference>
<reference evidence="7 8" key="1">
    <citation type="submission" date="2020-06" db="EMBL/GenBank/DDBJ databases">
        <title>Pseudomonas eucalypticola sp. nov., an endophyte of Eucalyptus dunnii leaves with biocontrol ability of eucalyptus leaf blight.</title>
        <authorList>
            <person name="Liu Y."/>
            <person name="Song Z."/>
            <person name="Zeng H."/>
            <person name="Lu M."/>
            <person name="Wang X."/>
            <person name="Lian X."/>
            <person name="Zhang Q."/>
        </authorList>
    </citation>
    <scope>NUCLEOTIDE SEQUENCE [LARGE SCALE GENOMIC DNA]</scope>
    <source>
        <strain evidence="7 8">NP-1</strain>
    </source>
</reference>
<accession>A0A7D5D483</accession>
<feature type="domain" description="HTH lysR-type" evidence="6">
    <location>
        <begin position="6"/>
        <end position="63"/>
    </location>
</feature>
<keyword evidence="5" id="KW-0804">Transcription</keyword>
<evidence type="ECO:0000256" key="2">
    <source>
        <dbReference type="ARBA" id="ARBA00023015"/>
    </source>
</evidence>
<evidence type="ECO:0000256" key="3">
    <source>
        <dbReference type="ARBA" id="ARBA00023125"/>
    </source>
</evidence>
<evidence type="ECO:0000259" key="6">
    <source>
        <dbReference type="PROSITE" id="PS50931"/>
    </source>
</evidence>
<dbReference type="PROSITE" id="PS50931">
    <property type="entry name" value="HTH_LYSR"/>
    <property type="match status" value="1"/>
</dbReference>
<dbReference type="PANTHER" id="PTHR30537">
    <property type="entry name" value="HTH-TYPE TRANSCRIPTIONAL REGULATOR"/>
    <property type="match status" value="1"/>
</dbReference>
<dbReference type="PRINTS" id="PR00039">
    <property type="entry name" value="HTHLYSR"/>
</dbReference>